<dbReference type="SUPFAM" id="SSF51556">
    <property type="entry name" value="Metallo-dependent hydrolases"/>
    <property type="match status" value="1"/>
</dbReference>
<protein>
    <submittedName>
        <fullName evidence="3">Amidohydrolase family protein</fullName>
    </submittedName>
</protein>
<evidence type="ECO:0000259" key="2">
    <source>
        <dbReference type="Pfam" id="PF01979"/>
    </source>
</evidence>
<feature type="signal peptide" evidence="1">
    <location>
        <begin position="1"/>
        <end position="23"/>
    </location>
</feature>
<evidence type="ECO:0000313" key="4">
    <source>
        <dbReference type="Proteomes" id="UP001595444"/>
    </source>
</evidence>
<dbReference type="RefSeq" id="WP_194214230.1">
    <property type="nucleotide sequence ID" value="NZ_CP061205.1"/>
</dbReference>
<gene>
    <name evidence="3" type="ORF">ACFOKA_08185</name>
</gene>
<dbReference type="PANTHER" id="PTHR43135">
    <property type="entry name" value="ALPHA-D-RIBOSE 1-METHYLPHOSPHONATE 5-TRIPHOSPHATE DIPHOSPHATASE"/>
    <property type="match status" value="1"/>
</dbReference>
<dbReference type="Gene3D" id="2.30.40.10">
    <property type="entry name" value="Urease, subunit C, domain 1"/>
    <property type="match status" value="1"/>
</dbReference>
<feature type="domain" description="Amidohydrolase-related" evidence="2">
    <location>
        <begin position="74"/>
        <end position="412"/>
    </location>
</feature>
<keyword evidence="4" id="KW-1185">Reference proteome</keyword>
<proteinExistence type="predicted"/>
<evidence type="ECO:0000313" key="3">
    <source>
        <dbReference type="EMBL" id="MFC3051880.1"/>
    </source>
</evidence>
<dbReference type="CDD" id="cd01299">
    <property type="entry name" value="Met_dep_hydrolase_A"/>
    <property type="match status" value="1"/>
</dbReference>
<dbReference type="InterPro" id="IPR011059">
    <property type="entry name" value="Metal-dep_hydrolase_composite"/>
</dbReference>
<name>A0ABV7D4Q3_9PROT</name>
<organism evidence="3 4">
    <name type="scientific">Kordiimonas pumila</name>
    <dbReference type="NCBI Taxonomy" id="2161677"/>
    <lineage>
        <taxon>Bacteria</taxon>
        <taxon>Pseudomonadati</taxon>
        <taxon>Pseudomonadota</taxon>
        <taxon>Alphaproteobacteria</taxon>
        <taxon>Kordiimonadales</taxon>
        <taxon>Kordiimonadaceae</taxon>
        <taxon>Kordiimonas</taxon>
    </lineage>
</organism>
<dbReference type="SUPFAM" id="SSF51338">
    <property type="entry name" value="Composite domain of metallo-dependent hydrolases"/>
    <property type="match status" value="1"/>
</dbReference>
<dbReference type="InterPro" id="IPR006680">
    <property type="entry name" value="Amidohydro-rel"/>
</dbReference>
<dbReference type="InterPro" id="IPR057744">
    <property type="entry name" value="OTAase-like"/>
</dbReference>
<dbReference type="Gene3D" id="3.20.20.140">
    <property type="entry name" value="Metal-dependent hydrolases"/>
    <property type="match status" value="1"/>
</dbReference>
<dbReference type="InterPro" id="IPR032466">
    <property type="entry name" value="Metal_Hydrolase"/>
</dbReference>
<dbReference type="EMBL" id="JBHRSL010000005">
    <property type="protein sequence ID" value="MFC3051880.1"/>
    <property type="molecule type" value="Genomic_DNA"/>
</dbReference>
<sequence length="417" mass="44440">MKYLPAFMAAMTCSIGLTMAATAETTVIHAGHLIAEPGKPEVINKSIIIEDGVIKDIKDGFVEGDTLIDLKDAWVMPGLIDMHTHITGVLNLAEPTAPQIAYAYIAPPAQQVLKMIPRVKSLLMNGFTTVRVLGDQSGTAYYLRDAINEGAVEGPRMYVAEVQVAVDGGDMDPSNWDVRHEVEPFVSNRASCTGVVECTKVVRLEVRRGADVIKLRQAGLPAEDPNVAMVETPEEIKAIVDTAHQLNRRVAAHVVGSPDYLHMVIEAGVDTIEHGPVDDTSIKLMKKHGTSYTPTLLAGKMIQYRFEDGQAGVAKAYKAGVPIIFGSDLGIMSTDKVHEEFGLLAGAGMPPQEVLKAATVNAAAALGRAKDLGVIAIGASADIIAMPVNPVSNIEQVGEPGKVTFVMKEGTVFKGAK</sequence>
<dbReference type="PANTHER" id="PTHR43135:SF3">
    <property type="entry name" value="ALPHA-D-RIBOSE 1-METHYLPHOSPHONATE 5-TRIPHOSPHATE DIPHOSPHATASE"/>
    <property type="match status" value="1"/>
</dbReference>
<comment type="caution">
    <text evidence="3">The sequence shown here is derived from an EMBL/GenBank/DDBJ whole genome shotgun (WGS) entry which is preliminary data.</text>
</comment>
<feature type="chain" id="PRO_5046005420" evidence="1">
    <location>
        <begin position="24"/>
        <end position="417"/>
    </location>
</feature>
<reference evidence="4" key="1">
    <citation type="journal article" date="2019" name="Int. J. Syst. Evol. Microbiol.">
        <title>The Global Catalogue of Microorganisms (GCM) 10K type strain sequencing project: providing services to taxonomists for standard genome sequencing and annotation.</title>
        <authorList>
            <consortium name="The Broad Institute Genomics Platform"/>
            <consortium name="The Broad Institute Genome Sequencing Center for Infectious Disease"/>
            <person name="Wu L."/>
            <person name="Ma J."/>
        </authorList>
    </citation>
    <scope>NUCLEOTIDE SEQUENCE [LARGE SCALE GENOMIC DNA]</scope>
    <source>
        <strain evidence="4">KCTC 62164</strain>
    </source>
</reference>
<keyword evidence="1" id="KW-0732">Signal</keyword>
<accession>A0ABV7D4Q3</accession>
<evidence type="ECO:0000256" key="1">
    <source>
        <dbReference type="SAM" id="SignalP"/>
    </source>
</evidence>
<dbReference type="Proteomes" id="UP001595444">
    <property type="component" value="Unassembled WGS sequence"/>
</dbReference>
<dbReference type="Pfam" id="PF01979">
    <property type="entry name" value="Amidohydro_1"/>
    <property type="match status" value="1"/>
</dbReference>
<dbReference type="InterPro" id="IPR051781">
    <property type="entry name" value="Metallo-dep_Hydrolase"/>
</dbReference>